<dbReference type="PANTHER" id="PTHR22600">
    <property type="entry name" value="BETA-HEXOSAMINIDASE"/>
    <property type="match status" value="1"/>
</dbReference>
<keyword evidence="6" id="KW-0732">Signal</keyword>
<evidence type="ECO:0000256" key="1">
    <source>
        <dbReference type="ARBA" id="ARBA00001231"/>
    </source>
</evidence>
<dbReference type="InterPro" id="IPR015882">
    <property type="entry name" value="HEX_bac_N"/>
</dbReference>
<dbReference type="InterPro" id="IPR015883">
    <property type="entry name" value="Glyco_hydro_20_cat"/>
</dbReference>
<dbReference type="Gene3D" id="3.30.379.10">
    <property type="entry name" value="Chitobiase/beta-hexosaminidase domain 2-like"/>
    <property type="match status" value="1"/>
</dbReference>
<dbReference type="SUPFAM" id="SSF51445">
    <property type="entry name" value="(Trans)glycosidases"/>
    <property type="match status" value="1"/>
</dbReference>
<comment type="similarity">
    <text evidence="2">Belongs to the glycosyl hydrolase 20 family.</text>
</comment>
<dbReference type="Gene3D" id="3.20.20.80">
    <property type="entry name" value="Glycosidases"/>
    <property type="match status" value="1"/>
</dbReference>
<evidence type="ECO:0000313" key="10">
    <source>
        <dbReference type="Proteomes" id="UP000632774"/>
    </source>
</evidence>
<evidence type="ECO:0000256" key="4">
    <source>
        <dbReference type="ARBA" id="ARBA00022801"/>
    </source>
</evidence>
<dbReference type="EMBL" id="JADFFM010000001">
    <property type="protein sequence ID" value="MBE9665739.1"/>
    <property type="molecule type" value="Genomic_DNA"/>
</dbReference>
<dbReference type="EC" id="3.2.1.52" evidence="3"/>
<dbReference type="Pfam" id="PF00728">
    <property type="entry name" value="Glyco_hydro_20"/>
    <property type="match status" value="1"/>
</dbReference>
<evidence type="ECO:0000259" key="8">
    <source>
        <dbReference type="Pfam" id="PF02838"/>
    </source>
</evidence>
<feature type="chain" id="PRO_5046698103" description="beta-N-acetylhexosaminidase" evidence="6">
    <location>
        <begin position="20"/>
        <end position="528"/>
    </location>
</feature>
<dbReference type="CDD" id="cd06563">
    <property type="entry name" value="GH20_chitobiase-like"/>
    <property type="match status" value="1"/>
</dbReference>
<name>A0ABR9XF87_9SPHI</name>
<comment type="caution">
    <text evidence="9">The sequence shown here is derived from an EMBL/GenBank/DDBJ whole genome shotgun (WGS) entry which is preliminary data.</text>
</comment>
<dbReference type="InterPro" id="IPR029018">
    <property type="entry name" value="Hex-like_dom2"/>
</dbReference>
<dbReference type="InterPro" id="IPR025705">
    <property type="entry name" value="Beta_hexosaminidase_sua/sub"/>
</dbReference>
<feature type="domain" description="Glycoside hydrolase family 20 catalytic" evidence="7">
    <location>
        <begin position="148"/>
        <end position="482"/>
    </location>
</feature>
<sequence>MKKITICLTLLLGALLGKAQQNCPIIPKPVTAIKQTGEFVIKRNMGILISAKVLDTAATYLQKELQHLNKLNLAISRKAATSGIKLMLDNTIRGSEGYRLKMTTTSVMISGSTTHGVFNGVISFLQLVTLSKSALAVDCWDITDAPNYAWRGVMLDESRHFMGKEKVKQLLDWMAFYKLNHFHWHLTDEPAWRLEIKRYPKLALIGGMGSTTNKNDPAKYYTQQEVSEIINYAAERHIVVIPEIDMPGHATAANRAYPEYSGGGSPGHPDFTFNPGNMATYTYLANILKETIALFPSGMIHMGGDEVSIGNEKWKTDAGIASLMQQQKLSTLSEVEHYFMKRMADSVYRAHAKLLVWDEMANAGLPVDSTIIFWWRHDKPGQLRLALSKGYPTVVCPRLPFYYDFVQDSTHKNGRKWNNKLYNSLQDVYSFSLTEMNLTQSELNNVLGIQANLWTETVATAKRMDYLLFPRITALAEAAWTAPANKAWPDFMSRLKFNLGLYDKAGLYYYDPFIPVAHPEPIKQAGGR</sequence>
<keyword evidence="10" id="KW-1185">Reference proteome</keyword>
<evidence type="ECO:0000313" key="9">
    <source>
        <dbReference type="EMBL" id="MBE9665739.1"/>
    </source>
</evidence>
<feature type="signal peptide" evidence="6">
    <location>
        <begin position="1"/>
        <end position="19"/>
    </location>
</feature>
<dbReference type="RefSeq" id="WP_194105129.1">
    <property type="nucleotide sequence ID" value="NZ_JADFFM010000001.1"/>
</dbReference>
<keyword evidence="5" id="KW-0326">Glycosidase</keyword>
<dbReference type="Proteomes" id="UP000632774">
    <property type="component" value="Unassembled WGS sequence"/>
</dbReference>
<comment type="catalytic activity">
    <reaction evidence="1">
        <text>Hydrolysis of terminal non-reducing N-acetyl-D-hexosamine residues in N-acetyl-beta-D-hexosaminides.</text>
        <dbReference type="EC" id="3.2.1.52"/>
    </reaction>
</comment>
<keyword evidence="4" id="KW-0378">Hydrolase</keyword>
<dbReference type="InterPro" id="IPR017853">
    <property type="entry name" value="GH"/>
</dbReference>
<evidence type="ECO:0000256" key="2">
    <source>
        <dbReference type="ARBA" id="ARBA00006285"/>
    </source>
</evidence>
<protein>
    <recommendedName>
        <fullName evidence="3">beta-N-acetylhexosaminidase</fullName>
        <ecNumber evidence="3">3.2.1.52</ecNumber>
    </recommendedName>
</protein>
<feature type="domain" description="Beta-hexosaminidase bacterial type N-terminal" evidence="8">
    <location>
        <begin position="23"/>
        <end position="145"/>
    </location>
</feature>
<evidence type="ECO:0000259" key="7">
    <source>
        <dbReference type="Pfam" id="PF00728"/>
    </source>
</evidence>
<dbReference type="PRINTS" id="PR00738">
    <property type="entry name" value="GLHYDRLASE20"/>
</dbReference>
<reference evidence="9 10" key="1">
    <citation type="submission" date="2020-10" db="EMBL/GenBank/DDBJ databases">
        <title>Mucilaginibacter mali sp. nov., isolated from rhizosphere soil of apple orchard.</title>
        <authorList>
            <person name="Lee J.-S."/>
            <person name="Kim H.S."/>
            <person name="Kim J.-S."/>
        </authorList>
    </citation>
    <scope>NUCLEOTIDE SEQUENCE [LARGE SCALE GENOMIC DNA]</scope>
    <source>
        <strain evidence="9 10">KCTC 23157</strain>
    </source>
</reference>
<proteinExistence type="inferred from homology"/>
<dbReference type="Pfam" id="PF02838">
    <property type="entry name" value="Glyco_hydro_20b"/>
    <property type="match status" value="1"/>
</dbReference>
<evidence type="ECO:0000256" key="6">
    <source>
        <dbReference type="SAM" id="SignalP"/>
    </source>
</evidence>
<organism evidence="9 10">
    <name type="scientific">Mucilaginibacter boryungensis</name>
    <dbReference type="NCBI Taxonomy" id="768480"/>
    <lineage>
        <taxon>Bacteria</taxon>
        <taxon>Pseudomonadati</taxon>
        <taxon>Bacteroidota</taxon>
        <taxon>Sphingobacteriia</taxon>
        <taxon>Sphingobacteriales</taxon>
        <taxon>Sphingobacteriaceae</taxon>
        <taxon>Mucilaginibacter</taxon>
    </lineage>
</organism>
<accession>A0ABR9XF87</accession>
<dbReference type="PANTHER" id="PTHR22600:SF57">
    <property type="entry name" value="BETA-N-ACETYLHEXOSAMINIDASE"/>
    <property type="match status" value="1"/>
</dbReference>
<evidence type="ECO:0000256" key="5">
    <source>
        <dbReference type="ARBA" id="ARBA00023295"/>
    </source>
</evidence>
<evidence type="ECO:0000256" key="3">
    <source>
        <dbReference type="ARBA" id="ARBA00012663"/>
    </source>
</evidence>
<dbReference type="SUPFAM" id="SSF55545">
    <property type="entry name" value="beta-N-acetylhexosaminidase-like domain"/>
    <property type="match status" value="1"/>
</dbReference>
<gene>
    <name evidence="9" type="ORF">IRJ18_05155</name>
</gene>